<name>A0AAD1XGP1_EUPCR</name>
<accession>A0AAD1XGP1</accession>
<dbReference type="PANTHER" id="PTHR24006">
    <property type="entry name" value="UBIQUITIN CARBOXYL-TERMINAL HYDROLASE"/>
    <property type="match status" value="1"/>
</dbReference>
<dbReference type="InterPro" id="IPR028889">
    <property type="entry name" value="USP"/>
</dbReference>
<dbReference type="InterPro" id="IPR001394">
    <property type="entry name" value="Peptidase_C19_UCH"/>
</dbReference>
<gene>
    <name evidence="3" type="ORF">ECRASSUSDP1_LOCUS12824</name>
</gene>
<dbReference type="AlphaFoldDB" id="A0AAD1XGP1"/>
<keyword evidence="4" id="KW-1185">Reference proteome</keyword>
<dbReference type="EMBL" id="CAMPGE010012740">
    <property type="protein sequence ID" value="CAI2371501.1"/>
    <property type="molecule type" value="Genomic_DNA"/>
</dbReference>
<evidence type="ECO:0000259" key="2">
    <source>
        <dbReference type="PROSITE" id="PS50235"/>
    </source>
</evidence>
<dbReference type="GO" id="GO:0016579">
    <property type="term" value="P:protein deubiquitination"/>
    <property type="evidence" value="ECO:0007669"/>
    <property type="project" value="InterPro"/>
</dbReference>
<feature type="compositionally biased region" description="Basic and acidic residues" evidence="1">
    <location>
        <begin position="22"/>
        <end position="58"/>
    </location>
</feature>
<evidence type="ECO:0000313" key="4">
    <source>
        <dbReference type="Proteomes" id="UP001295684"/>
    </source>
</evidence>
<protein>
    <recommendedName>
        <fullName evidence="2">USP domain-containing protein</fullName>
    </recommendedName>
</protein>
<dbReference type="CDD" id="cd02257">
    <property type="entry name" value="Peptidase_C19"/>
    <property type="match status" value="1"/>
</dbReference>
<dbReference type="Pfam" id="PF00443">
    <property type="entry name" value="UCH"/>
    <property type="match status" value="1"/>
</dbReference>
<organism evidence="3 4">
    <name type="scientific">Euplotes crassus</name>
    <dbReference type="NCBI Taxonomy" id="5936"/>
    <lineage>
        <taxon>Eukaryota</taxon>
        <taxon>Sar</taxon>
        <taxon>Alveolata</taxon>
        <taxon>Ciliophora</taxon>
        <taxon>Intramacronucleata</taxon>
        <taxon>Spirotrichea</taxon>
        <taxon>Hypotrichia</taxon>
        <taxon>Euplotida</taxon>
        <taxon>Euplotidae</taxon>
        <taxon>Moneuplotes</taxon>
    </lineage>
</organism>
<feature type="domain" description="USP" evidence="2">
    <location>
        <begin position="61"/>
        <end position="375"/>
    </location>
</feature>
<dbReference type="InterPro" id="IPR038765">
    <property type="entry name" value="Papain-like_cys_pep_sf"/>
</dbReference>
<dbReference type="InterPro" id="IPR050164">
    <property type="entry name" value="Peptidase_C19"/>
</dbReference>
<proteinExistence type="predicted"/>
<dbReference type="Gene3D" id="3.90.70.10">
    <property type="entry name" value="Cysteine proteinases"/>
    <property type="match status" value="1"/>
</dbReference>
<dbReference type="SUPFAM" id="SSF54001">
    <property type="entry name" value="Cysteine proteinases"/>
    <property type="match status" value="1"/>
</dbReference>
<dbReference type="GO" id="GO:0005634">
    <property type="term" value="C:nucleus"/>
    <property type="evidence" value="ECO:0007669"/>
    <property type="project" value="TreeGrafter"/>
</dbReference>
<feature type="region of interest" description="Disordered" evidence="1">
    <location>
        <begin position="1"/>
        <end position="58"/>
    </location>
</feature>
<evidence type="ECO:0000256" key="1">
    <source>
        <dbReference type="SAM" id="MobiDB-lite"/>
    </source>
</evidence>
<comment type="caution">
    <text evidence="3">The sequence shown here is derived from an EMBL/GenBank/DDBJ whole genome shotgun (WGS) entry which is preliminary data.</text>
</comment>
<dbReference type="Proteomes" id="UP001295684">
    <property type="component" value="Unassembled WGS sequence"/>
</dbReference>
<evidence type="ECO:0000313" key="3">
    <source>
        <dbReference type="EMBL" id="CAI2371501.1"/>
    </source>
</evidence>
<sequence>MLRPSSAQDKENCPNDSGKLCNEVKENESQGEENKETQEENKQLELKESQNKKKRSFDIRRRIPNPRLDCFMIAPIQCFLQCSEFCRDFYMNGDDGLVDNDEGIKYSCQNISDKCKVSKELKRIIDYYYLEDEKLSLEQFRPLYNEEFPRSSQHDALEFILSVFESIQSEINGDKAHFPSSGYKDCKEAWKQYQKDHISIIDKLFVGMYESTFKCEECCKEVKVYEEFKTISLYCNQSDPEASFKEFLDYPESTESSPMMCHDCKSIQKCQISKRIVKYPKYMILAFQRFDPINQTKINEKMNYEEEFTRYCPLLEIDLKYKLKNVIIHQEGANYDHYTVICKRGGEWLFLRNDHLENIEGFSNDDAYILFYETDGINTM</sequence>
<dbReference type="GO" id="GO:0004843">
    <property type="term" value="F:cysteine-type deubiquitinase activity"/>
    <property type="evidence" value="ECO:0007669"/>
    <property type="project" value="InterPro"/>
</dbReference>
<dbReference type="GO" id="GO:0005829">
    <property type="term" value="C:cytosol"/>
    <property type="evidence" value="ECO:0007669"/>
    <property type="project" value="TreeGrafter"/>
</dbReference>
<reference evidence="3" key="1">
    <citation type="submission" date="2023-07" db="EMBL/GenBank/DDBJ databases">
        <authorList>
            <consortium name="AG Swart"/>
            <person name="Singh M."/>
            <person name="Singh A."/>
            <person name="Seah K."/>
            <person name="Emmerich C."/>
        </authorList>
    </citation>
    <scope>NUCLEOTIDE SEQUENCE</scope>
    <source>
        <strain evidence="3">DP1</strain>
    </source>
</reference>
<dbReference type="PROSITE" id="PS50235">
    <property type="entry name" value="USP_3"/>
    <property type="match status" value="1"/>
</dbReference>